<dbReference type="GO" id="GO:0004709">
    <property type="term" value="F:MAP kinase kinase kinase activity"/>
    <property type="evidence" value="ECO:0007669"/>
    <property type="project" value="TreeGrafter"/>
</dbReference>
<evidence type="ECO:0000313" key="10">
    <source>
        <dbReference type="Proteomes" id="UP000887577"/>
    </source>
</evidence>
<feature type="region of interest" description="Disordered" evidence="8">
    <location>
        <begin position="556"/>
        <end position="581"/>
    </location>
</feature>
<dbReference type="GO" id="GO:0006955">
    <property type="term" value="P:immune response"/>
    <property type="evidence" value="ECO:0007669"/>
    <property type="project" value="TreeGrafter"/>
</dbReference>
<proteinExistence type="inferred from homology"/>
<dbReference type="Pfam" id="PF00069">
    <property type="entry name" value="Pkinase"/>
    <property type="match status" value="1"/>
</dbReference>
<dbReference type="SUPFAM" id="SSF56112">
    <property type="entry name" value="Protein kinase-like (PK-like)"/>
    <property type="match status" value="1"/>
</dbReference>
<dbReference type="PANTHER" id="PTHR46716:SF1">
    <property type="entry name" value="MITOGEN-ACTIVATED PROTEIN KINASE KINASE KINASE 7"/>
    <property type="match status" value="1"/>
</dbReference>
<feature type="region of interest" description="Disordered" evidence="8">
    <location>
        <begin position="1"/>
        <end position="44"/>
    </location>
</feature>
<evidence type="ECO:0000256" key="8">
    <source>
        <dbReference type="SAM" id="MobiDB-lite"/>
    </source>
</evidence>
<dbReference type="PROSITE" id="PS00108">
    <property type="entry name" value="PROTEIN_KINASE_ST"/>
    <property type="match status" value="1"/>
</dbReference>
<evidence type="ECO:0000256" key="7">
    <source>
        <dbReference type="PROSITE-ProRule" id="PRU10141"/>
    </source>
</evidence>
<sequence length="589" mass="65757">MKPLTLDMSSPGPSDDNGYYTRQPSRQTSHDSYNSSDNNDSTTTIPTSLAQAKYLIVGERDIEFPAFNHTTHLGHGTYGTVISVKYKNAKAALKILTSEVTFKAVNIEADLLHTVLHENIIKLYAVYKSDQQTGLLLELMPGGSLHQLLHKHQQVRYYADHALGWAYQLLHKHQQVRYYADHALGWAYQCVSALAYLHKQGFLHRDLKPSNMLLSDNFMDLKLCDFGTAAKLRTIMTNNCGSAAYMAPEVFKQSKYDQKCDMYSFGISLWEIIARKYPVDANETNNYRVLWQTTMENKRPPQCAKLPKPLKDIIEQCWHQEPAARPEAREILDCLQILMEFYGNRFKPLIDLTTNKQAFASTLHEKPHINMSAPANLDALAKENEANSPRVVTPSAPPFPDQIYGSGNGKQAPPVPPRPSFNSISGHRRNRSQDFNNCAPVHTRNPSGHNTSSQSSINLLPTPPPYGIPSYSPQPQQPPPLTMPYSPCLTNNTSPCQLPQMPQHSNPFIGFNPASNIPSPCHPQYPQPTHLVAPPDPSTIGWRRASEGPADNIVAGSSMGNGYTNNDTTTSPTGSEAHRKKKKLVKNFF</sequence>
<dbReference type="WBParaSite" id="PSU_v2.g15956.t1">
    <property type="protein sequence ID" value="PSU_v2.g15956.t1"/>
    <property type="gene ID" value="PSU_v2.g15956"/>
</dbReference>
<dbReference type="GO" id="GO:0007254">
    <property type="term" value="P:JNK cascade"/>
    <property type="evidence" value="ECO:0007669"/>
    <property type="project" value="TreeGrafter"/>
</dbReference>
<keyword evidence="3" id="KW-0808">Transferase</keyword>
<dbReference type="InterPro" id="IPR017441">
    <property type="entry name" value="Protein_kinase_ATP_BS"/>
</dbReference>
<evidence type="ECO:0000313" key="11">
    <source>
        <dbReference type="WBParaSite" id="PSU_v2.g15956.t1"/>
    </source>
</evidence>
<dbReference type="GO" id="GO:0019899">
    <property type="term" value="F:enzyme binding"/>
    <property type="evidence" value="ECO:0007669"/>
    <property type="project" value="UniProtKB-ARBA"/>
</dbReference>
<dbReference type="PROSITE" id="PS00107">
    <property type="entry name" value="PROTEIN_KINASE_ATP"/>
    <property type="match status" value="1"/>
</dbReference>
<evidence type="ECO:0000256" key="2">
    <source>
        <dbReference type="ARBA" id="ARBA00022527"/>
    </source>
</evidence>
<dbReference type="SMART" id="SM00220">
    <property type="entry name" value="S_TKc"/>
    <property type="match status" value="1"/>
</dbReference>
<feature type="compositionally biased region" description="Polar residues" evidence="8">
    <location>
        <begin position="558"/>
        <end position="574"/>
    </location>
</feature>
<dbReference type="InterPro" id="IPR001245">
    <property type="entry name" value="Ser-Thr/Tyr_kinase_cat_dom"/>
</dbReference>
<keyword evidence="6 7" id="KW-0067">ATP-binding</keyword>
<feature type="region of interest" description="Disordered" evidence="8">
    <location>
        <begin position="384"/>
        <end position="488"/>
    </location>
</feature>
<dbReference type="InterPro" id="IPR011009">
    <property type="entry name" value="Kinase-like_dom_sf"/>
</dbReference>
<dbReference type="PROSITE" id="PS50011">
    <property type="entry name" value="PROTEIN_KINASE_DOM"/>
    <property type="match status" value="1"/>
</dbReference>
<feature type="compositionally biased region" description="Polar residues" evidence="8">
    <location>
        <begin position="444"/>
        <end position="458"/>
    </location>
</feature>
<dbReference type="GO" id="GO:0005524">
    <property type="term" value="F:ATP binding"/>
    <property type="evidence" value="ECO:0007669"/>
    <property type="project" value="UniProtKB-UniRule"/>
</dbReference>
<comment type="similarity">
    <text evidence="1">Belongs to the protein kinase superfamily. STE Ser/Thr protein kinase family. MAP kinase kinase kinase subfamily.</text>
</comment>
<evidence type="ECO:0000259" key="9">
    <source>
        <dbReference type="PROSITE" id="PS50011"/>
    </source>
</evidence>
<evidence type="ECO:0000256" key="1">
    <source>
        <dbReference type="ARBA" id="ARBA00006529"/>
    </source>
</evidence>
<dbReference type="GO" id="GO:0043123">
    <property type="term" value="P:positive regulation of canonical NF-kappaB signal transduction"/>
    <property type="evidence" value="ECO:0007669"/>
    <property type="project" value="TreeGrafter"/>
</dbReference>
<reference evidence="11" key="1">
    <citation type="submission" date="2022-11" db="UniProtKB">
        <authorList>
            <consortium name="WormBaseParasite"/>
        </authorList>
    </citation>
    <scope>IDENTIFICATION</scope>
</reference>
<dbReference type="PANTHER" id="PTHR46716">
    <property type="entry name" value="MITOGEN-ACTIVATED PROTEIN KINASE KINASE KINASE 7"/>
    <property type="match status" value="1"/>
</dbReference>
<keyword evidence="2" id="KW-0723">Serine/threonine-protein kinase</keyword>
<feature type="compositionally biased region" description="Low complexity" evidence="8">
    <location>
        <begin position="30"/>
        <end position="44"/>
    </location>
</feature>
<evidence type="ECO:0000256" key="4">
    <source>
        <dbReference type="ARBA" id="ARBA00022741"/>
    </source>
</evidence>
<accession>A0A914YEZ5</accession>
<dbReference type="InterPro" id="IPR008271">
    <property type="entry name" value="Ser/Thr_kinase_AS"/>
</dbReference>
<dbReference type="GO" id="GO:0006950">
    <property type="term" value="P:response to stress"/>
    <property type="evidence" value="ECO:0007669"/>
    <property type="project" value="UniProtKB-ARBA"/>
</dbReference>
<feature type="domain" description="Protein kinase" evidence="9">
    <location>
        <begin position="67"/>
        <end position="342"/>
    </location>
</feature>
<keyword evidence="5" id="KW-0418">Kinase</keyword>
<keyword evidence="4 7" id="KW-0547">Nucleotide-binding</keyword>
<evidence type="ECO:0000256" key="3">
    <source>
        <dbReference type="ARBA" id="ARBA00022679"/>
    </source>
</evidence>
<keyword evidence="10" id="KW-1185">Reference proteome</keyword>
<feature type="binding site" evidence="7">
    <location>
        <position position="94"/>
    </location>
    <ligand>
        <name>ATP</name>
        <dbReference type="ChEBI" id="CHEBI:30616"/>
    </ligand>
</feature>
<protein>
    <submittedName>
        <fullName evidence="11">Mitogen-activated protein kinase kinase kinase</fullName>
    </submittedName>
</protein>
<dbReference type="Proteomes" id="UP000887577">
    <property type="component" value="Unplaced"/>
</dbReference>
<dbReference type="PRINTS" id="PR00109">
    <property type="entry name" value="TYRKINASE"/>
</dbReference>
<dbReference type="Gene3D" id="1.10.510.10">
    <property type="entry name" value="Transferase(Phosphotransferase) domain 1"/>
    <property type="match status" value="2"/>
</dbReference>
<evidence type="ECO:0000256" key="6">
    <source>
        <dbReference type="ARBA" id="ARBA00022840"/>
    </source>
</evidence>
<evidence type="ECO:0000256" key="5">
    <source>
        <dbReference type="ARBA" id="ARBA00022777"/>
    </source>
</evidence>
<organism evidence="10 11">
    <name type="scientific">Panagrolaimus superbus</name>
    <dbReference type="NCBI Taxonomy" id="310955"/>
    <lineage>
        <taxon>Eukaryota</taxon>
        <taxon>Metazoa</taxon>
        <taxon>Ecdysozoa</taxon>
        <taxon>Nematoda</taxon>
        <taxon>Chromadorea</taxon>
        <taxon>Rhabditida</taxon>
        <taxon>Tylenchina</taxon>
        <taxon>Panagrolaimomorpha</taxon>
        <taxon>Panagrolaimoidea</taxon>
        <taxon>Panagrolaimidae</taxon>
        <taxon>Panagrolaimus</taxon>
    </lineage>
</organism>
<name>A0A914YEZ5_9BILA</name>
<dbReference type="InterPro" id="IPR000719">
    <property type="entry name" value="Prot_kinase_dom"/>
</dbReference>
<dbReference type="AlphaFoldDB" id="A0A914YEZ5"/>